<accession>A0A067QCM5</accession>
<dbReference type="OrthoDB" id="26719at2759"/>
<evidence type="ECO:0000259" key="4">
    <source>
        <dbReference type="Pfam" id="PF22624"/>
    </source>
</evidence>
<organism evidence="5 6">
    <name type="scientific">Jaapia argillacea MUCL 33604</name>
    <dbReference type="NCBI Taxonomy" id="933084"/>
    <lineage>
        <taxon>Eukaryota</taxon>
        <taxon>Fungi</taxon>
        <taxon>Dikarya</taxon>
        <taxon>Basidiomycota</taxon>
        <taxon>Agaricomycotina</taxon>
        <taxon>Agaricomycetes</taxon>
        <taxon>Agaricomycetidae</taxon>
        <taxon>Jaapiales</taxon>
        <taxon>Jaapiaceae</taxon>
        <taxon>Jaapia</taxon>
    </lineage>
</organism>
<dbReference type="STRING" id="933084.A0A067QCM5"/>
<dbReference type="Pfam" id="PF01648">
    <property type="entry name" value="ACPS"/>
    <property type="match status" value="1"/>
</dbReference>
<dbReference type="PANTHER" id="PTHR12215">
    <property type="entry name" value="PHOSPHOPANTETHEINE TRANSFERASE"/>
    <property type="match status" value="1"/>
</dbReference>
<feature type="domain" description="4'-phosphopantetheinyl transferase N-terminal" evidence="4">
    <location>
        <begin position="18"/>
        <end position="102"/>
    </location>
</feature>
<feature type="domain" description="4'-phosphopantetheinyl transferase" evidence="3">
    <location>
        <begin position="112"/>
        <end position="187"/>
    </location>
</feature>
<dbReference type="InParanoid" id="A0A067QCM5"/>
<dbReference type="Pfam" id="PF22624">
    <property type="entry name" value="AASDHPPT_N"/>
    <property type="match status" value="1"/>
</dbReference>
<dbReference type="Gene3D" id="3.90.470.20">
    <property type="entry name" value="4'-phosphopantetheinyl transferase domain"/>
    <property type="match status" value="2"/>
</dbReference>
<dbReference type="EC" id="2.7.8.7" evidence="1"/>
<dbReference type="InterPro" id="IPR008278">
    <property type="entry name" value="4-PPantetheinyl_Trfase_dom"/>
</dbReference>
<evidence type="ECO:0000256" key="1">
    <source>
        <dbReference type="ARBA" id="ARBA00013172"/>
    </source>
</evidence>
<dbReference type="EMBL" id="KL197709">
    <property type="protein sequence ID" value="KDQ64818.1"/>
    <property type="molecule type" value="Genomic_DNA"/>
</dbReference>
<gene>
    <name evidence="5" type="ORF">JAAARDRAFT_28459</name>
</gene>
<protein>
    <recommendedName>
        <fullName evidence="1">holo-[acyl-carrier-protein] synthase</fullName>
        <ecNumber evidence="1">2.7.8.7</ecNumber>
    </recommendedName>
</protein>
<dbReference type="GO" id="GO:0019878">
    <property type="term" value="P:lysine biosynthetic process via aminoadipic acid"/>
    <property type="evidence" value="ECO:0007669"/>
    <property type="project" value="TreeGrafter"/>
</dbReference>
<dbReference type="InterPro" id="IPR037143">
    <property type="entry name" value="4-PPantetheinyl_Trfase_dom_sf"/>
</dbReference>
<dbReference type="FunCoup" id="A0A067QCM5">
    <property type="interactions" value="336"/>
</dbReference>
<dbReference type="SUPFAM" id="SSF56214">
    <property type="entry name" value="4'-phosphopantetheinyl transferase"/>
    <property type="match status" value="2"/>
</dbReference>
<dbReference type="HOGENOM" id="CLU_057011_3_1_1"/>
<dbReference type="GO" id="GO:0005829">
    <property type="term" value="C:cytosol"/>
    <property type="evidence" value="ECO:0007669"/>
    <property type="project" value="TreeGrafter"/>
</dbReference>
<reference evidence="6" key="1">
    <citation type="journal article" date="2014" name="Proc. Natl. Acad. Sci. U.S.A.">
        <title>Extensive sampling of basidiomycete genomes demonstrates inadequacy of the white-rot/brown-rot paradigm for wood decay fungi.</title>
        <authorList>
            <person name="Riley R."/>
            <person name="Salamov A.A."/>
            <person name="Brown D.W."/>
            <person name="Nagy L.G."/>
            <person name="Floudas D."/>
            <person name="Held B.W."/>
            <person name="Levasseur A."/>
            <person name="Lombard V."/>
            <person name="Morin E."/>
            <person name="Otillar R."/>
            <person name="Lindquist E.A."/>
            <person name="Sun H."/>
            <person name="LaButti K.M."/>
            <person name="Schmutz J."/>
            <person name="Jabbour D."/>
            <person name="Luo H."/>
            <person name="Baker S.E."/>
            <person name="Pisabarro A.G."/>
            <person name="Walton J.D."/>
            <person name="Blanchette R.A."/>
            <person name="Henrissat B."/>
            <person name="Martin F."/>
            <person name="Cullen D."/>
            <person name="Hibbett D.S."/>
            <person name="Grigoriev I.V."/>
        </authorList>
    </citation>
    <scope>NUCLEOTIDE SEQUENCE [LARGE SCALE GENOMIC DNA]</scope>
    <source>
        <strain evidence="6">MUCL 33604</strain>
    </source>
</reference>
<dbReference type="InterPro" id="IPR055066">
    <property type="entry name" value="AASDHPPT_N"/>
</dbReference>
<evidence type="ECO:0000259" key="3">
    <source>
        <dbReference type="Pfam" id="PF01648"/>
    </source>
</evidence>
<evidence type="ECO:0000313" key="5">
    <source>
        <dbReference type="EMBL" id="KDQ64818.1"/>
    </source>
</evidence>
<dbReference type="Proteomes" id="UP000027265">
    <property type="component" value="Unassembled WGS sequence"/>
</dbReference>
<evidence type="ECO:0000313" key="6">
    <source>
        <dbReference type="Proteomes" id="UP000027265"/>
    </source>
</evidence>
<name>A0A067QCM5_9AGAM</name>
<sequence length="260" mass="29458">MSMQVWIVLYEPSLVSDELYRRALRLVDVESQTRIGRYYRRDDACRCLLGRLLPRLLLKQRGLPLKSMVFGASESGKPYIRTPLDPSIAYNISHDNGLVAMAFTSGGHSASQVGVDVMQVKLPPRETFRNFVFSFKEQLTVVEQRSLLTPGLSERDALRRFFLLWTMKEAYTKALGMGLGFDFRRVEYNIVENVVRIDGAVPKGWEFVTFDVHEGGNPYVGVTARHIGGEKTTVCHRPPGSWLVRAPADTLLQRAITELH</sequence>
<proteinExistence type="predicted"/>
<dbReference type="InterPro" id="IPR050559">
    <property type="entry name" value="P-Pant_transferase_sf"/>
</dbReference>
<dbReference type="AlphaFoldDB" id="A0A067QCM5"/>
<keyword evidence="6" id="KW-1185">Reference proteome</keyword>
<dbReference type="PANTHER" id="PTHR12215:SF10">
    <property type="entry name" value="L-AMINOADIPATE-SEMIALDEHYDE DEHYDROGENASE-PHOSPHOPANTETHEINYL TRANSFERASE"/>
    <property type="match status" value="1"/>
</dbReference>
<dbReference type="GO" id="GO:0008897">
    <property type="term" value="F:holo-[acyl-carrier-protein] synthase activity"/>
    <property type="evidence" value="ECO:0007669"/>
    <property type="project" value="UniProtKB-EC"/>
</dbReference>
<evidence type="ECO:0000256" key="2">
    <source>
        <dbReference type="ARBA" id="ARBA00022679"/>
    </source>
</evidence>
<dbReference type="GO" id="GO:0000287">
    <property type="term" value="F:magnesium ion binding"/>
    <property type="evidence" value="ECO:0007669"/>
    <property type="project" value="InterPro"/>
</dbReference>
<keyword evidence="2" id="KW-0808">Transferase</keyword>